<protein>
    <submittedName>
        <fullName evidence="1">Uncharacterized protein</fullName>
    </submittedName>
</protein>
<reference evidence="1" key="1">
    <citation type="submission" date="2020-10" db="EMBL/GenBank/DDBJ databases">
        <title>High-Quality Genome Resource of Clonostachys rosea strain S41 by Oxford Nanopore Long-Read Sequencing.</title>
        <authorList>
            <person name="Wang H."/>
        </authorList>
    </citation>
    <scope>NUCLEOTIDE SEQUENCE</scope>
    <source>
        <strain evidence="1">S41</strain>
    </source>
</reference>
<dbReference type="Proteomes" id="UP000616885">
    <property type="component" value="Unassembled WGS sequence"/>
</dbReference>
<gene>
    <name evidence="1" type="ORF">IM811_014377</name>
</gene>
<dbReference type="EMBL" id="JADCTT010000005">
    <property type="protein sequence ID" value="KAF9752583.1"/>
    <property type="molecule type" value="Genomic_DNA"/>
</dbReference>
<comment type="caution">
    <text evidence="1">The sequence shown here is derived from an EMBL/GenBank/DDBJ whole genome shotgun (WGS) entry which is preliminary data.</text>
</comment>
<accession>A0A8H7NBF2</accession>
<dbReference type="AlphaFoldDB" id="A0A8H7NBF2"/>
<name>A0A8H7NBF2_BIOOC</name>
<proteinExistence type="predicted"/>
<evidence type="ECO:0000313" key="2">
    <source>
        <dbReference type="Proteomes" id="UP000616885"/>
    </source>
</evidence>
<sequence>MDRAFMNLKAAEANKVARPIAQTILDKAPSADNSGLKAAAEEGTHGLPVELMSMLADEFDDALPMSLEEAKEHRLKLMDIRTAAFQGDAESRWEEQTYNFCEH</sequence>
<evidence type="ECO:0000313" key="1">
    <source>
        <dbReference type="EMBL" id="KAF9752583.1"/>
    </source>
</evidence>
<organism evidence="1 2">
    <name type="scientific">Bionectria ochroleuca</name>
    <name type="common">Gliocladium roseum</name>
    <dbReference type="NCBI Taxonomy" id="29856"/>
    <lineage>
        <taxon>Eukaryota</taxon>
        <taxon>Fungi</taxon>
        <taxon>Dikarya</taxon>
        <taxon>Ascomycota</taxon>
        <taxon>Pezizomycotina</taxon>
        <taxon>Sordariomycetes</taxon>
        <taxon>Hypocreomycetidae</taxon>
        <taxon>Hypocreales</taxon>
        <taxon>Bionectriaceae</taxon>
        <taxon>Clonostachys</taxon>
    </lineage>
</organism>